<evidence type="ECO:0000256" key="6">
    <source>
        <dbReference type="ARBA" id="ARBA00023170"/>
    </source>
</evidence>
<organism evidence="11 12">
    <name type="scientific">Hemibagrus wyckioides</name>
    <dbReference type="NCBI Taxonomy" id="337641"/>
    <lineage>
        <taxon>Eukaryota</taxon>
        <taxon>Metazoa</taxon>
        <taxon>Chordata</taxon>
        <taxon>Craniata</taxon>
        <taxon>Vertebrata</taxon>
        <taxon>Euteleostomi</taxon>
        <taxon>Actinopterygii</taxon>
        <taxon>Neopterygii</taxon>
        <taxon>Teleostei</taxon>
        <taxon>Ostariophysi</taxon>
        <taxon>Siluriformes</taxon>
        <taxon>Bagridae</taxon>
        <taxon>Hemibagrus</taxon>
    </lineage>
</organism>
<accession>A0A9D3NTY3</accession>
<feature type="transmembrane region" description="Helical" evidence="9">
    <location>
        <begin position="353"/>
        <end position="374"/>
    </location>
</feature>
<dbReference type="GO" id="GO:0007200">
    <property type="term" value="P:phospholipase C-activating G protein-coupled receptor signaling pathway"/>
    <property type="evidence" value="ECO:0007669"/>
    <property type="project" value="TreeGrafter"/>
</dbReference>
<evidence type="ECO:0000256" key="5">
    <source>
        <dbReference type="ARBA" id="ARBA00023136"/>
    </source>
</evidence>
<dbReference type="Proteomes" id="UP000824219">
    <property type="component" value="Linkage Group LG11"/>
</dbReference>
<dbReference type="AlphaFoldDB" id="A0A9D3NTY3"/>
<name>A0A9D3NTY3_9TELE</name>
<dbReference type="PANTHER" id="PTHR24232:SF85">
    <property type="entry name" value="G-PROTEIN COUPLED RECEPTOR 4"/>
    <property type="match status" value="1"/>
</dbReference>
<dbReference type="InterPro" id="IPR000276">
    <property type="entry name" value="GPCR_Rhodpsn"/>
</dbReference>
<dbReference type="Gene3D" id="1.20.1070.10">
    <property type="entry name" value="Rhodopsin 7-helix transmembrane proteins"/>
    <property type="match status" value="2"/>
</dbReference>
<evidence type="ECO:0000256" key="3">
    <source>
        <dbReference type="ARBA" id="ARBA00022989"/>
    </source>
</evidence>
<dbReference type="EMBL" id="JAHKSW010000011">
    <property type="protein sequence ID" value="KAG7327060.1"/>
    <property type="molecule type" value="Genomic_DNA"/>
</dbReference>
<keyword evidence="7" id="KW-0325">Glycoprotein</keyword>
<evidence type="ECO:0000256" key="8">
    <source>
        <dbReference type="ARBA" id="ARBA00023224"/>
    </source>
</evidence>
<feature type="domain" description="G-protein coupled receptors family 1 profile" evidence="10">
    <location>
        <begin position="39"/>
        <end position="233"/>
    </location>
</feature>
<dbReference type="PANTHER" id="PTHR24232">
    <property type="entry name" value="G-PROTEIN COUPLED RECEPTOR"/>
    <property type="match status" value="1"/>
</dbReference>
<dbReference type="OrthoDB" id="8747610at2759"/>
<feature type="transmembrane region" description="Helical" evidence="9">
    <location>
        <begin position="291"/>
        <end position="309"/>
    </location>
</feature>
<feature type="transmembrane region" description="Helical" evidence="9">
    <location>
        <begin position="162"/>
        <end position="183"/>
    </location>
</feature>
<dbReference type="InterPro" id="IPR017452">
    <property type="entry name" value="GPCR_Rhodpsn_7TM"/>
</dbReference>
<feature type="transmembrane region" description="Helical" evidence="9">
    <location>
        <begin position="506"/>
        <end position="528"/>
    </location>
</feature>
<keyword evidence="5 9" id="KW-0472">Membrane</keyword>
<proteinExistence type="predicted"/>
<sequence>MISSNMNSSVPPEEQWKTSPRFLLVVCVHVLNYTVGLSLHSYIIMLLLNRHRRLDLSDVFTLNQAAAEIFFMLLAPFHILLNVRSEMWVHKPLGLFLGLGMSVRALLQCVVCLERYVAVVHPLTFLKFRPLRYRMGTCAMVWVGAMPCGIICMFMFPDIPYQVFGVIYFMILSVNVFSCVSIMKKLRRSGPAQRNADRWGEDGAKKRAFHVVLMNLLTFLVQNTPIAVLFATLHTLPSAVFKLSADVCLAINLAVGWNRRMNISSMLNSSIPTEEEEEHIIKFSFVISIHVLNYLLGLPLNSCVMVLLINRCRSLDPCDVFTLNQAAVEIFFLLLAPFHVSCDMKTELCFYKVVGFVIGVGMVVRSLLQCAVCLERYVAVVHPLTFLKFRALRYRAVICGVTWASGLVSGVVCMFTFPLLPYKVILVYTIIMLSIKIFSCVSILKTLRHPGPGERSVDTGTDDGAGVKTRAFHVVVVNLLMFLVQNFPITVAFIMQDMLSMKDFSLALAITLAINITMGFMSPAFVLLKAGKLSFLKSVCC</sequence>
<reference evidence="11 12" key="1">
    <citation type="submission" date="2021-06" db="EMBL/GenBank/DDBJ databases">
        <title>Chromosome-level genome assembly of the red-tail catfish (Hemibagrus wyckioides).</title>
        <authorList>
            <person name="Shao F."/>
        </authorList>
    </citation>
    <scope>NUCLEOTIDE SEQUENCE [LARGE SCALE GENOMIC DNA]</scope>
    <source>
        <strain evidence="11">EC202008001</strain>
        <tissue evidence="11">Blood</tissue>
    </source>
</reference>
<keyword evidence="3 9" id="KW-1133">Transmembrane helix</keyword>
<evidence type="ECO:0000256" key="1">
    <source>
        <dbReference type="ARBA" id="ARBA00004141"/>
    </source>
</evidence>
<dbReference type="SUPFAM" id="SSF81321">
    <property type="entry name" value="Family A G protein-coupled receptor-like"/>
    <property type="match status" value="2"/>
</dbReference>
<feature type="domain" description="G-protein coupled receptors family 1 profile" evidence="10">
    <location>
        <begin position="300"/>
        <end position="526"/>
    </location>
</feature>
<evidence type="ECO:0000259" key="10">
    <source>
        <dbReference type="PROSITE" id="PS50262"/>
    </source>
</evidence>
<feature type="transmembrane region" description="Helical" evidence="9">
    <location>
        <begin position="471"/>
        <end position="494"/>
    </location>
</feature>
<dbReference type="Pfam" id="PF00001">
    <property type="entry name" value="7tm_1"/>
    <property type="match status" value="2"/>
</dbReference>
<feature type="transmembrane region" description="Helical" evidence="9">
    <location>
        <begin position="321"/>
        <end position="341"/>
    </location>
</feature>
<evidence type="ECO:0000256" key="2">
    <source>
        <dbReference type="ARBA" id="ARBA00022692"/>
    </source>
</evidence>
<keyword evidence="4" id="KW-0297">G-protein coupled receptor</keyword>
<keyword evidence="6" id="KW-0675">Receptor</keyword>
<keyword evidence="12" id="KW-1185">Reference proteome</keyword>
<evidence type="ECO:0000256" key="4">
    <source>
        <dbReference type="ARBA" id="ARBA00023040"/>
    </source>
</evidence>
<dbReference type="PROSITE" id="PS50262">
    <property type="entry name" value="G_PROTEIN_RECEP_F1_2"/>
    <property type="match status" value="2"/>
</dbReference>
<feature type="transmembrane region" description="Helical" evidence="9">
    <location>
        <begin position="22"/>
        <end position="48"/>
    </location>
</feature>
<gene>
    <name evidence="11" type="ORF">KOW79_010461</name>
</gene>
<feature type="transmembrane region" description="Helical" evidence="9">
    <location>
        <begin position="208"/>
        <end position="233"/>
    </location>
</feature>
<feature type="transmembrane region" description="Helical" evidence="9">
    <location>
        <begin position="394"/>
        <end position="417"/>
    </location>
</feature>
<feature type="transmembrane region" description="Helical" evidence="9">
    <location>
        <begin position="60"/>
        <end position="81"/>
    </location>
</feature>
<evidence type="ECO:0000313" key="12">
    <source>
        <dbReference type="Proteomes" id="UP000824219"/>
    </source>
</evidence>
<dbReference type="GO" id="GO:0004930">
    <property type="term" value="F:G protein-coupled receptor activity"/>
    <property type="evidence" value="ECO:0007669"/>
    <property type="project" value="UniProtKB-KW"/>
</dbReference>
<comment type="subcellular location">
    <subcellularLocation>
        <location evidence="1">Membrane</location>
        <topology evidence="1">Multi-pass membrane protein</topology>
    </subcellularLocation>
</comment>
<keyword evidence="2 9" id="KW-0812">Transmembrane</keyword>
<evidence type="ECO:0000256" key="7">
    <source>
        <dbReference type="ARBA" id="ARBA00023180"/>
    </source>
</evidence>
<keyword evidence="8" id="KW-0807">Transducer</keyword>
<dbReference type="GO" id="GO:0035025">
    <property type="term" value="P:positive regulation of Rho protein signal transduction"/>
    <property type="evidence" value="ECO:0007669"/>
    <property type="project" value="TreeGrafter"/>
</dbReference>
<comment type="caution">
    <text evidence="11">The sequence shown here is derived from an EMBL/GenBank/DDBJ whole genome shotgun (WGS) entry which is preliminary data.</text>
</comment>
<dbReference type="GO" id="GO:0005886">
    <property type="term" value="C:plasma membrane"/>
    <property type="evidence" value="ECO:0007669"/>
    <property type="project" value="TreeGrafter"/>
</dbReference>
<feature type="transmembrane region" description="Helical" evidence="9">
    <location>
        <begin position="424"/>
        <end position="444"/>
    </location>
</feature>
<feature type="transmembrane region" description="Helical" evidence="9">
    <location>
        <begin position="133"/>
        <end position="156"/>
    </location>
</feature>
<evidence type="ECO:0000256" key="9">
    <source>
        <dbReference type="SAM" id="Phobius"/>
    </source>
</evidence>
<evidence type="ECO:0000313" key="11">
    <source>
        <dbReference type="EMBL" id="KAG7327060.1"/>
    </source>
</evidence>
<protein>
    <recommendedName>
        <fullName evidence="10">G-protein coupled receptors family 1 profile domain-containing protein</fullName>
    </recommendedName>
</protein>